<dbReference type="InterPro" id="IPR013784">
    <property type="entry name" value="Carb-bd-like_fold"/>
</dbReference>
<reference evidence="3 4" key="1">
    <citation type="submission" date="2018-09" db="EMBL/GenBank/DDBJ databases">
        <title>Genome sequencing of strain 6GH32-13.</title>
        <authorList>
            <person name="Weon H.-Y."/>
            <person name="Heo J."/>
            <person name="Kwon S.-W."/>
        </authorList>
    </citation>
    <scope>NUCLEOTIDE SEQUENCE [LARGE SCALE GENOMIC DNA]</scope>
    <source>
        <strain evidence="3 4">5GH32-13</strain>
    </source>
</reference>
<dbReference type="OrthoDB" id="905812at2"/>
<keyword evidence="4" id="KW-1185">Reference proteome</keyword>
<evidence type="ECO:0000313" key="4">
    <source>
        <dbReference type="Proteomes" id="UP000263900"/>
    </source>
</evidence>
<dbReference type="SUPFAM" id="SSF49452">
    <property type="entry name" value="Starch-binding domain-like"/>
    <property type="match status" value="1"/>
</dbReference>
<feature type="signal peptide" evidence="1">
    <location>
        <begin position="1"/>
        <end position="22"/>
    </location>
</feature>
<evidence type="ECO:0000259" key="2">
    <source>
        <dbReference type="Pfam" id="PF14905"/>
    </source>
</evidence>
<organism evidence="3 4">
    <name type="scientific">Paraflavitalea soli</name>
    <dbReference type="NCBI Taxonomy" id="2315862"/>
    <lineage>
        <taxon>Bacteria</taxon>
        <taxon>Pseudomonadati</taxon>
        <taxon>Bacteroidota</taxon>
        <taxon>Chitinophagia</taxon>
        <taxon>Chitinophagales</taxon>
        <taxon>Chitinophagaceae</taxon>
        <taxon>Paraflavitalea</taxon>
    </lineage>
</organism>
<dbReference type="InterPro" id="IPR037066">
    <property type="entry name" value="Plug_dom_sf"/>
</dbReference>
<evidence type="ECO:0000313" key="3">
    <source>
        <dbReference type="EMBL" id="AXY75624.1"/>
    </source>
</evidence>
<dbReference type="RefSeq" id="WP_119051505.1">
    <property type="nucleotide sequence ID" value="NZ_CP032157.1"/>
</dbReference>
<dbReference type="Proteomes" id="UP000263900">
    <property type="component" value="Chromosome"/>
</dbReference>
<dbReference type="PANTHER" id="PTHR40980">
    <property type="entry name" value="PLUG DOMAIN-CONTAINING PROTEIN"/>
    <property type="match status" value="1"/>
</dbReference>
<evidence type="ECO:0000256" key="1">
    <source>
        <dbReference type="SAM" id="SignalP"/>
    </source>
</evidence>
<feature type="chain" id="PRO_5017667930" evidence="1">
    <location>
        <begin position="23"/>
        <end position="815"/>
    </location>
</feature>
<dbReference type="SUPFAM" id="SSF56935">
    <property type="entry name" value="Porins"/>
    <property type="match status" value="1"/>
</dbReference>
<dbReference type="Pfam" id="PF13620">
    <property type="entry name" value="CarboxypepD_reg"/>
    <property type="match status" value="1"/>
</dbReference>
<keyword evidence="1" id="KW-0732">Signal</keyword>
<name>A0A3B7MM78_9BACT</name>
<dbReference type="AlphaFoldDB" id="A0A3B7MM78"/>
<gene>
    <name evidence="3" type="ORF">D3H65_17300</name>
</gene>
<dbReference type="Gene3D" id="2.170.130.10">
    <property type="entry name" value="TonB-dependent receptor, plug domain"/>
    <property type="match status" value="1"/>
</dbReference>
<dbReference type="GO" id="GO:0030246">
    <property type="term" value="F:carbohydrate binding"/>
    <property type="evidence" value="ECO:0007669"/>
    <property type="project" value="InterPro"/>
</dbReference>
<dbReference type="PANTHER" id="PTHR40980:SF4">
    <property type="entry name" value="TONB-DEPENDENT RECEPTOR-LIKE BETA-BARREL DOMAIN-CONTAINING PROTEIN"/>
    <property type="match status" value="1"/>
</dbReference>
<dbReference type="Gene3D" id="2.60.40.1120">
    <property type="entry name" value="Carboxypeptidase-like, regulatory domain"/>
    <property type="match status" value="1"/>
</dbReference>
<dbReference type="EMBL" id="CP032157">
    <property type="protein sequence ID" value="AXY75624.1"/>
    <property type="molecule type" value="Genomic_DNA"/>
</dbReference>
<dbReference type="Pfam" id="PF14905">
    <property type="entry name" value="OMP_b-brl_3"/>
    <property type="match status" value="1"/>
</dbReference>
<proteinExistence type="predicted"/>
<accession>A0A3B7MM78</accession>
<sequence length="815" mass="90626">MKKCYGLLLVFSMAIVPFCLLAQSKTSINGVVQDKNKKPVVAATINLVKATDSVLVKVAVTTDNGSFVFDNLKPGSYRITITAVGFAPYSGEAINVAAEGEVRNLPLIELSVADAGQLNAVTVTARKPFVERKIDRTVVNVDALISNAGTNALEVLDKSPGILVDQDGNVSMNGKSGVVIFIDDKPTYLSGADLASYLRSLPSGTLESIEIMTNPPAKYDAAGNAGVINIKTKKLKQKGFNGNIAPGYMQGAYPKSNNSLNLNFRNNAFNYFANVGYNYSENFSDLLIQRRYVNDDGSPHSLFSQNTWIKRQDRSGSLRLGVDYSMDKANSIGLMVNGTTRKGESAIDNNSYLYDGRNELDSLITADNMDKRTFGRGSAGLNFRHKYKQTGRELGVDLDYIYNESNADQFYRNASYRADNTVKGKDDLTGKLPSYINIYSFKADYSHPLSNGIKAEAGVKGSLIETNNIAVYDVTVGGTTRPDYDKTNHFTYRENINAAYLNFSKEWGRISVQAGLRGENTIMRGHQLGNVMKPDSAFKRDYVNLFPTFYLSYKLDSAAKHQLVFSYGKRIQRPNFGNLNPFISPLDKFTFYVGNPFLQPTIAHEIEVSHIYDNKITTKLGYEYYDGDINETIELQGHQYYSRPANVGKSQYLSLSVNASIEPAPWVTINWFGLAQHVSFKADLYNNKLDTSGINFITNFNSQFRLGKGWTAELLGLFRSDFITTQFVLGDFWTLSGAIQKKVLKGKGSVKLSIQDIFFTRLNYGKINNLHNAKGNYRNQGDTRVVGINFTWNFGKTFETRKRSNGSAESETQRI</sequence>
<protein>
    <submittedName>
        <fullName evidence="3">TonB-dependent receptor</fullName>
    </submittedName>
</protein>
<dbReference type="KEGG" id="pseg:D3H65_17300"/>
<dbReference type="InterPro" id="IPR041700">
    <property type="entry name" value="OMP_b-brl_3"/>
</dbReference>
<keyword evidence="3" id="KW-0675">Receptor</keyword>
<feature type="domain" description="Outer membrane protein beta-barrel" evidence="2">
    <location>
        <begin position="385"/>
        <end position="792"/>
    </location>
</feature>